<feature type="transmembrane region" description="Helical" evidence="1">
    <location>
        <begin position="39"/>
        <end position="64"/>
    </location>
</feature>
<dbReference type="PANTHER" id="PTHR11319:SF35">
    <property type="entry name" value="OUTER MEMBRANE PROTEIN PMPC-RELATED"/>
    <property type="match status" value="1"/>
</dbReference>
<sequence length="86" mass="9923">MPQVDSPSSSTPYWELGLAQGRYWSADYSSKCYEGYHKWLVLTLGIPGLLLYSLGLPLLTALLLHWCRARLYQVGFRSLFSFLYQE</sequence>
<protein>
    <submittedName>
        <fullName evidence="2">Uncharacterized protein</fullName>
    </submittedName>
</protein>
<keyword evidence="1" id="KW-0812">Transmembrane</keyword>
<name>A0A6A0ABX8_HAELA</name>
<keyword evidence="1" id="KW-0472">Membrane</keyword>
<dbReference type="Proteomes" id="UP000485058">
    <property type="component" value="Unassembled WGS sequence"/>
</dbReference>
<evidence type="ECO:0000256" key="1">
    <source>
        <dbReference type="SAM" id="Phobius"/>
    </source>
</evidence>
<organism evidence="2 3">
    <name type="scientific">Haematococcus lacustris</name>
    <name type="common">Green alga</name>
    <name type="synonym">Haematococcus pluvialis</name>
    <dbReference type="NCBI Taxonomy" id="44745"/>
    <lineage>
        <taxon>Eukaryota</taxon>
        <taxon>Viridiplantae</taxon>
        <taxon>Chlorophyta</taxon>
        <taxon>core chlorophytes</taxon>
        <taxon>Chlorophyceae</taxon>
        <taxon>CS clade</taxon>
        <taxon>Chlamydomonadales</taxon>
        <taxon>Haematococcaceae</taxon>
        <taxon>Haematococcus</taxon>
    </lineage>
</organism>
<dbReference type="AlphaFoldDB" id="A0A6A0ABX8"/>
<gene>
    <name evidence="2" type="ORF">HaLaN_28552</name>
</gene>
<proteinExistence type="predicted"/>
<keyword evidence="3" id="KW-1185">Reference proteome</keyword>
<dbReference type="PANTHER" id="PTHR11319">
    <property type="entry name" value="G PROTEIN-COUPLED RECEPTOR-RELATED"/>
    <property type="match status" value="1"/>
</dbReference>
<reference evidence="2 3" key="1">
    <citation type="submission" date="2020-02" db="EMBL/GenBank/DDBJ databases">
        <title>Draft genome sequence of Haematococcus lacustris strain NIES-144.</title>
        <authorList>
            <person name="Morimoto D."/>
            <person name="Nakagawa S."/>
            <person name="Yoshida T."/>
            <person name="Sawayama S."/>
        </authorList>
    </citation>
    <scope>NUCLEOTIDE SEQUENCE [LARGE SCALE GENOMIC DNA]</scope>
    <source>
        <strain evidence="2 3">NIES-144</strain>
    </source>
</reference>
<comment type="caution">
    <text evidence="2">The sequence shown here is derived from an EMBL/GenBank/DDBJ whole genome shotgun (WGS) entry which is preliminary data.</text>
</comment>
<feature type="non-terminal residue" evidence="2">
    <location>
        <position position="1"/>
    </location>
</feature>
<dbReference type="EMBL" id="BLLF01004545">
    <property type="protein sequence ID" value="GFH29823.1"/>
    <property type="molecule type" value="Genomic_DNA"/>
</dbReference>
<evidence type="ECO:0000313" key="3">
    <source>
        <dbReference type="Proteomes" id="UP000485058"/>
    </source>
</evidence>
<keyword evidence="1" id="KW-1133">Transmembrane helix</keyword>
<evidence type="ECO:0000313" key="2">
    <source>
        <dbReference type="EMBL" id="GFH29823.1"/>
    </source>
</evidence>
<accession>A0A6A0ABX8</accession>